<evidence type="ECO:0000313" key="2">
    <source>
        <dbReference type="Proteomes" id="UP000823775"/>
    </source>
</evidence>
<accession>A0ABS8TN24</accession>
<proteinExistence type="predicted"/>
<evidence type="ECO:0000313" key="1">
    <source>
        <dbReference type="EMBL" id="MCD7471962.1"/>
    </source>
</evidence>
<name>A0ABS8TN24_DATST</name>
<gene>
    <name evidence="1" type="ORF">HAX54_012782</name>
</gene>
<protein>
    <submittedName>
        <fullName evidence="1">Uncharacterized protein</fullName>
    </submittedName>
</protein>
<reference evidence="1 2" key="1">
    <citation type="journal article" date="2021" name="BMC Genomics">
        <title>Datura genome reveals duplications of psychoactive alkaloid biosynthetic genes and high mutation rate following tissue culture.</title>
        <authorList>
            <person name="Rajewski A."/>
            <person name="Carter-House D."/>
            <person name="Stajich J."/>
            <person name="Litt A."/>
        </authorList>
    </citation>
    <scope>NUCLEOTIDE SEQUENCE [LARGE SCALE GENOMIC DNA]</scope>
    <source>
        <strain evidence="1">AR-01</strain>
    </source>
</reference>
<comment type="caution">
    <text evidence="1">The sequence shown here is derived from an EMBL/GenBank/DDBJ whole genome shotgun (WGS) entry which is preliminary data.</text>
</comment>
<dbReference type="EMBL" id="JACEIK010001751">
    <property type="protein sequence ID" value="MCD7471962.1"/>
    <property type="molecule type" value="Genomic_DNA"/>
</dbReference>
<keyword evidence="2" id="KW-1185">Reference proteome</keyword>
<organism evidence="1 2">
    <name type="scientific">Datura stramonium</name>
    <name type="common">Jimsonweed</name>
    <name type="synonym">Common thornapple</name>
    <dbReference type="NCBI Taxonomy" id="4076"/>
    <lineage>
        <taxon>Eukaryota</taxon>
        <taxon>Viridiplantae</taxon>
        <taxon>Streptophyta</taxon>
        <taxon>Embryophyta</taxon>
        <taxon>Tracheophyta</taxon>
        <taxon>Spermatophyta</taxon>
        <taxon>Magnoliopsida</taxon>
        <taxon>eudicotyledons</taxon>
        <taxon>Gunneridae</taxon>
        <taxon>Pentapetalae</taxon>
        <taxon>asterids</taxon>
        <taxon>lamiids</taxon>
        <taxon>Solanales</taxon>
        <taxon>Solanaceae</taxon>
        <taxon>Solanoideae</taxon>
        <taxon>Datureae</taxon>
        <taxon>Datura</taxon>
    </lineage>
</organism>
<sequence length="120" mass="13451">MRYFLLDVLVRRRQMNIESLSEKTDSNRECFLMSKRLFEARAEAQINPIGAKACAEAQINPIGVPNINLEGTSRKSYATGIRIALVPVPNSNPNLHGNEKVKDRRTAPNGVLTIIFKARD</sequence>
<dbReference type="Proteomes" id="UP000823775">
    <property type="component" value="Unassembled WGS sequence"/>
</dbReference>